<proteinExistence type="predicted"/>
<evidence type="ECO:0008006" key="3">
    <source>
        <dbReference type="Google" id="ProtNLM"/>
    </source>
</evidence>
<dbReference type="Pfam" id="PF11186">
    <property type="entry name" value="DUF2972"/>
    <property type="match status" value="1"/>
</dbReference>
<comment type="caution">
    <text evidence="1">The sequence shown here is derived from an EMBL/GenBank/DDBJ whole genome shotgun (WGS) entry which is preliminary data.</text>
</comment>
<dbReference type="Proteomes" id="UP000018731">
    <property type="component" value="Unassembled WGS sequence"/>
</dbReference>
<protein>
    <recommendedName>
        <fullName evidence="3">DUF2972 domain-containing protein</fullName>
    </recommendedName>
</protein>
<dbReference type="HOGENOM" id="CLU_040137_0_0_7"/>
<dbReference type="EMBL" id="AZJI01000001">
    <property type="protein sequence ID" value="ETD24940.1"/>
    <property type="molecule type" value="Genomic_DNA"/>
</dbReference>
<reference evidence="1 2" key="1">
    <citation type="journal article" date="2014" name="Genome Announc.">
        <title>Draft genome sequences of six enterohepatic helicobacter species isolated from humans and one from rhesus macaques.</title>
        <authorList>
            <person name="Shen Z."/>
            <person name="Sheh A."/>
            <person name="Young S.K."/>
            <person name="Abouelliel A."/>
            <person name="Ward D.V."/>
            <person name="Earl A.M."/>
            <person name="Fox J.G."/>
        </authorList>
    </citation>
    <scope>NUCLEOTIDE SEQUENCE [LARGE SCALE GENOMIC DNA]</scope>
    <source>
        <strain evidence="1 2">MIT 99-5501</strain>
    </source>
</reference>
<dbReference type="OrthoDB" id="5329998at2"/>
<dbReference type="InterPro" id="IPR021353">
    <property type="entry name" value="DUF2972"/>
</dbReference>
<sequence length="491" mass="58641">MNKIIFKYCSKYLLMQTKMYCKYIVIHIKYKIYRIFKPKSANKIIKYQRRCDEIPKNITILKKQLNFILLQMKQQSKIWFSSREFKEKYINANHPYLPLLNPNNLDYEYIPADLAWELNLPLPPKYNLIIISGSNMGHNALLDFFQKCGAKRGQDHLPKDLKQIYTSFYDFLVNPANADDFKILPFVQYSYLDYTPDEFKRYCEFFTNELPILVQVRDPFIKLLLVNDFNFKPNKPRNFTLNDNLPEILDRFEYVFGLDLEVGLNELITPYNLRQSTAINGLQKSKIDFIDTDNELMPNNAYETMKKLAKKYKLKEPQDRAFFEGIMEQDIFGLVPLTLNLSRQDACKYLGRESEIVRGSKGVNILITIYQLMQDIGYIDISNEIWGSNWLYKGSDIRLYVKKGEYEFFDEIIKQAAIKYFEYFKIEFMKRVELEIQKRFTPTDILNYLKKDKTLAQKLKNLLDKELECVKQMRPDIVESWEYYRKFESMF</sequence>
<dbReference type="eggNOG" id="ENOG5030MAT">
    <property type="taxonomic scope" value="Bacteria"/>
</dbReference>
<dbReference type="STRING" id="1357400.HMPREF2086_00274"/>
<dbReference type="AlphaFoldDB" id="V8CD70"/>
<name>V8CD70_9HELI</name>
<dbReference type="PATRIC" id="fig|1357400.3.peg.382"/>
<organism evidence="1 2">
    <name type="scientific">Helicobacter macacae MIT 99-5501</name>
    <dbReference type="NCBI Taxonomy" id="1357400"/>
    <lineage>
        <taxon>Bacteria</taxon>
        <taxon>Pseudomonadati</taxon>
        <taxon>Campylobacterota</taxon>
        <taxon>Epsilonproteobacteria</taxon>
        <taxon>Campylobacterales</taxon>
        <taxon>Helicobacteraceae</taxon>
        <taxon>Helicobacter</taxon>
    </lineage>
</organism>
<dbReference type="RefSeq" id="WP_023926942.1">
    <property type="nucleotide sequence ID" value="NZ_KI669454.1"/>
</dbReference>
<accession>V8CD70</accession>
<evidence type="ECO:0000313" key="2">
    <source>
        <dbReference type="Proteomes" id="UP000018731"/>
    </source>
</evidence>
<keyword evidence="2" id="KW-1185">Reference proteome</keyword>
<evidence type="ECO:0000313" key="1">
    <source>
        <dbReference type="EMBL" id="ETD24940.1"/>
    </source>
</evidence>
<gene>
    <name evidence="1" type="ORF">HMPREF2086_00274</name>
</gene>